<keyword evidence="3 5" id="KW-1133">Transmembrane helix</keyword>
<evidence type="ECO:0000313" key="8">
    <source>
        <dbReference type="Proteomes" id="UP001305521"/>
    </source>
</evidence>
<dbReference type="EMBL" id="CP137852">
    <property type="protein sequence ID" value="WPB87559.1"/>
    <property type="molecule type" value="Genomic_DNA"/>
</dbReference>
<dbReference type="InterPro" id="IPR037185">
    <property type="entry name" value="EmrE-like"/>
</dbReference>
<dbReference type="InterPro" id="IPR000620">
    <property type="entry name" value="EamA_dom"/>
</dbReference>
<keyword evidence="2 5" id="KW-0812">Transmembrane</keyword>
<gene>
    <name evidence="7" type="ORF">R9Z33_11920</name>
</gene>
<dbReference type="InterPro" id="IPR050638">
    <property type="entry name" value="AA-Vitamin_Transporters"/>
</dbReference>
<evidence type="ECO:0000313" key="7">
    <source>
        <dbReference type="EMBL" id="WPB87559.1"/>
    </source>
</evidence>
<feature type="transmembrane region" description="Helical" evidence="5">
    <location>
        <begin position="181"/>
        <end position="203"/>
    </location>
</feature>
<comment type="subcellular location">
    <subcellularLocation>
        <location evidence="1">Membrane</location>
        <topology evidence="1">Multi-pass membrane protein</topology>
    </subcellularLocation>
</comment>
<feature type="transmembrane region" description="Helical" evidence="5">
    <location>
        <begin position="129"/>
        <end position="147"/>
    </location>
</feature>
<sequence length="297" mass="31634">MNISPKILAGLLIGLLASTIWGGHAAVARLALSGQGLHVLDLLFCRYIPASLLLLPLIWRERAAMRNLGWRRIFALFLFGGMCNLILFVGALNYAPATHGSTIAPMTNPVAGALFAWWLLKERPTPGRLAALAAMLAGVLIIAWDGLGMHPGAWRGDLMLIGAGATWAMFTILLRRWQVPAIPATAAVTLVSVPFVLPPFLWFRAEAFFALPTPLILWMLVAQGVLLGVVSMLLFARSVEMLGATRASTLSVVVPVMGLITSALLLGETIGPVKALGATLSVSAMLVAVLFTGRRVG</sequence>
<accession>A0ABZ0PP99</accession>
<feature type="transmembrane region" description="Helical" evidence="5">
    <location>
        <begin position="70"/>
        <end position="91"/>
    </location>
</feature>
<evidence type="ECO:0000256" key="1">
    <source>
        <dbReference type="ARBA" id="ARBA00004141"/>
    </source>
</evidence>
<feature type="transmembrane region" description="Helical" evidence="5">
    <location>
        <begin position="103"/>
        <end position="120"/>
    </location>
</feature>
<feature type="transmembrane region" description="Helical" evidence="5">
    <location>
        <begin position="215"/>
        <end position="235"/>
    </location>
</feature>
<evidence type="ECO:0000256" key="3">
    <source>
        <dbReference type="ARBA" id="ARBA00022989"/>
    </source>
</evidence>
<dbReference type="SUPFAM" id="SSF103481">
    <property type="entry name" value="Multidrug resistance efflux transporter EmrE"/>
    <property type="match status" value="2"/>
</dbReference>
<keyword evidence="8" id="KW-1185">Reference proteome</keyword>
<reference evidence="7 8" key="1">
    <citation type="submission" date="2023-11" db="EMBL/GenBank/DDBJ databases">
        <title>Arctic aerobic anoxygenic photoheterotroph Sediminicoccus rosea KRV36 adapts its photosynthesis to long days of polar summer.</title>
        <authorList>
            <person name="Tomasch J."/>
            <person name="Kopejtka K."/>
            <person name="Bily T."/>
            <person name="Gardiner A.T."/>
            <person name="Gardian Z."/>
            <person name="Shivaramu S."/>
            <person name="Koblizek M."/>
            <person name="Engelhardt F."/>
            <person name="Kaftan D."/>
        </authorList>
    </citation>
    <scope>NUCLEOTIDE SEQUENCE [LARGE SCALE GENOMIC DNA]</scope>
    <source>
        <strain evidence="7 8">R-30</strain>
    </source>
</reference>
<organism evidence="7 8">
    <name type="scientific">Sediminicoccus rosea</name>
    <dbReference type="NCBI Taxonomy" id="1225128"/>
    <lineage>
        <taxon>Bacteria</taxon>
        <taxon>Pseudomonadati</taxon>
        <taxon>Pseudomonadota</taxon>
        <taxon>Alphaproteobacteria</taxon>
        <taxon>Acetobacterales</taxon>
        <taxon>Roseomonadaceae</taxon>
        <taxon>Sediminicoccus</taxon>
    </lineage>
</organism>
<protein>
    <submittedName>
        <fullName evidence="7">DMT family transporter</fullName>
    </submittedName>
</protein>
<proteinExistence type="predicted"/>
<dbReference type="PANTHER" id="PTHR32322">
    <property type="entry name" value="INNER MEMBRANE TRANSPORTER"/>
    <property type="match status" value="1"/>
</dbReference>
<evidence type="ECO:0000256" key="2">
    <source>
        <dbReference type="ARBA" id="ARBA00022692"/>
    </source>
</evidence>
<dbReference type="RefSeq" id="WP_318651511.1">
    <property type="nucleotide sequence ID" value="NZ_CP137852.1"/>
</dbReference>
<feature type="transmembrane region" description="Helical" evidence="5">
    <location>
        <begin position="35"/>
        <end position="58"/>
    </location>
</feature>
<evidence type="ECO:0000256" key="5">
    <source>
        <dbReference type="SAM" id="Phobius"/>
    </source>
</evidence>
<evidence type="ECO:0000259" key="6">
    <source>
        <dbReference type="Pfam" id="PF00892"/>
    </source>
</evidence>
<dbReference type="PANTHER" id="PTHR32322:SF9">
    <property type="entry name" value="AMINO-ACID METABOLITE EFFLUX PUMP-RELATED"/>
    <property type="match status" value="1"/>
</dbReference>
<dbReference type="Proteomes" id="UP001305521">
    <property type="component" value="Chromosome"/>
</dbReference>
<feature type="transmembrane region" description="Helical" evidence="5">
    <location>
        <begin position="273"/>
        <end position="293"/>
    </location>
</feature>
<feature type="domain" description="EamA" evidence="6">
    <location>
        <begin position="155"/>
        <end position="289"/>
    </location>
</feature>
<feature type="transmembrane region" description="Helical" evidence="5">
    <location>
        <begin position="153"/>
        <end position="174"/>
    </location>
</feature>
<feature type="transmembrane region" description="Helical" evidence="5">
    <location>
        <begin position="247"/>
        <end position="267"/>
    </location>
</feature>
<keyword evidence="4 5" id="KW-0472">Membrane</keyword>
<dbReference type="Gene3D" id="1.10.3730.20">
    <property type="match status" value="1"/>
</dbReference>
<evidence type="ECO:0000256" key="4">
    <source>
        <dbReference type="ARBA" id="ARBA00023136"/>
    </source>
</evidence>
<feature type="domain" description="EamA" evidence="6">
    <location>
        <begin position="9"/>
        <end position="143"/>
    </location>
</feature>
<name>A0ABZ0PP99_9PROT</name>
<dbReference type="Pfam" id="PF00892">
    <property type="entry name" value="EamA"/>
    <property type="match status" value="2"/>
</dbReference>